<reference evidence="1 2" key="1">
    <citation type="journal article" date="2015" name="Genome Announc.">
        <title>Draft Genome Sequence of Burkholderia sp. Strain PML1(12), an Ectomycorrhizosphere-Inhabiting Bacterium with Effective Mineral-Weathering Ability.</title>
        <authorList>
            <person name="Uroz S."/>
            <person name="Oger P."/>
        </authorList>
    </citation>
    <scope>NUCLEOTIDE SEQUENCE [LARGE SCALE GENOMIC DNA]</scope>
    <source>
        <strain evidence="2">PML1(12)</strain>
    </source>
</reference>
<organism evidence="1 2">
    <name type="scientific">Caballeronia mineralivorans PML1(12)</name>
    <dbReference type="NCBI Taxonomy" id="908627"/>
    <lineage>
        <taxon>Bacteria</taxon>
        <taxon>Pseudomonadati</taxon>
        <taxon>Pseudomonadota</taxon>
        <taxon>Betaproteobacteria</taxon>
        <taxon>Burkholderiales</taxon>
        <taxon>Burkholderiaceae</taxon>
        <taxon>Caballeronia</taxon>
    </lineage>
</organism>
<keyword evidence="2" id="KW-1185">Reference proteome</keyword>
<dbReference type="AlphaFoldDB" id="A0A0J1CM51"/>
<protein>
    <recommendedName>
        <fullName evidence="3">Transposase IS4-like domain-containing protein</fullName>
    </recommendedName>
</protein>
<evidence type="ECO:0008006" key="3">
    <source>
        <dbReference type="Google" id="ProtNLM"/>
    </source>
</evidence>
<dbReference type="Proteomes" id="UP000035963">
    <property type="component" value="Unassembled WGS sequence"/>
</dbReference>
<sequence>MHLGIDAGMNVHAHRITTAEVSDSEGMDAVSPANPPVDKVIADGTYCGIERTETFSRADVTSVPTQKIASQKSEGVIISNLINMWKAFGKPVCAGNG</sequence>
<accession>A0A0J1CM51</accession>
<name>A0A0J1CM51_9BURK</name>
<proteinExistence type="predicted"/>
<dbReference type="PATRIC" id="fig|908627.4.peg.7965"/>
<evidence type="ECO:0000313" key="2">
    <source>
        <dbReference type="Proteomes" id="UP000035963"/>
    </source>
</evidence>
<evidence type="ECO:0000313" key="1">
    <source>
        <dbReference type="EMBL" id="KLU21501.1"/>
    </source>
</evidence>
<dbReference type="OrthoDB" id="9114751at2"/>
<gene>
    <name evidence="1" type="ORF">EOS_35615</name>
</gene>
<comment type="caution">
    <text evidence="1">The sequence shown here is derived from an EMBL/GenBank/DDBJ whole genome shotgun (WGS) entry which is preliminary data.</text>
</comment>
<dbReference type="EMBL" id="AEJF01000214">
    <property type="protein sequence ID" value="KLU21501.1"/>
    <property type="molecule type" value="Genomic_DNA"/>
</dbReference>